<sequence>MLRRVLRGFGLWPAHFRTRGAGKCCAREALHDAGGNCHPPPASKEQKPGAGEMRRASIVTDSMGGGMLSIGPKRLRRGAALRFVQEVVPQCGKFKPGGCVDFAQAVLRNRRRYTRLLVARVISWQMALSADNLARCAS</sequence>
<protein>
    <submittedName>
        <fullName evidence="1">Uncharacterized protein</fullName>
    </submittedName>
</protein>
<dbReference type="EMBL" id="RJJT01000023">
    <property type="protein sequence ID" value="RSB65690.1"/>
    <property type="molecule type" value="Genomic_DNA"/>
</dbReference>
<name>A0A3R9A2N4_9HYPH</name>
<evidence type="ECO:0000313" key="1">
    <source>
        <dbReference type="EMBL" id="RSB65690.1"/>
    </source>
</evidence>
<proteinExistence type="predicted"/>
<accession>A0A3R9A2N4</accession>
<dbReference type="Proteomes" id="UP000277279">
    <property type="component" value="Unassembled WGS sequence"/>
</dbReference>
<reference evidence="1 2" key="1">
    <citation type="submission" date="2018-11" db="EMBL/GenBank/DDBJ databases">
        <authorList>
            <person name="Huo Y."/>
        </authorList>
    </citation>
    <scope>NUCLEOTIDE SEQUENCE [LARGE SCALE GENOMIC DNA]</scope>
    <source>
        <strain evidence="1 2">DSM 30132</strain>
    </source>
</reference>
<comment type="caution">
    <text evidence="1">The sequence shown here is derived from an EMBL/GenBank/DDBJ whole genome shotgun (WGS) entry which is preliminary data.</text>
</comment>
<gene>
    <name evidence="1" type="ORF">EFD55_26500</name>
</gene>
<organism evidence="1 2">
    <name type="scientific">Rhizobium pisi</name>
    <dbReference type="NCBI Taxonomy" id="574561"/>
    <lineage>
        <taxon>Bacteria</taxon>
        <taxon>Pseudomonadati</taxon>
        <taxon>Pseudomonadota</taxon>
        <taxon>Alphaproteobacteria</taxon>
        <taxon>Hyphomicrobiales</taxon>
        <taxon>Rhizobiaceae</taxon>
        <taxon>Rhizobium/Agrobacterium group</taxon>
        <taxon>Rhizobium</taxon>
    </lineage>
</organism>
<dbReference type="AlphaFoldDB" id="A0A3R9A2N4"/>
<evidence type="ECO:0000313" key="2">
    <source>
        <dbReference type="Proteomes" id="UP000277279"/>
    </source>
</evidence>